<dbReference type="GO" id="GO:0004634">
    <property type="term" value="F:phosphopyruvate hydratase activity"/>
    <property type="evidence" value="ECO:0007669"/>
    <property type="project" value="UniProtKB-UniRule"/>
</dbReference>
<evidence type="ECO:0000256" key="5">
    <source>
        <dbReference type="ARBA" id="ARBA00022490"/>
    </source>
</evidence>
<dbReference type="STRING" id="39950.BCB69_02830"/>
<evidence type="ECO:0000256" key="9">
    <source>
        <dbReference type="ARBA" id="ARBA00023152"/>
    </source>
</evidence>
<feature type="binding site" evidence="12 15">
    <location>
        <position position="286"/>
    </location>
    <ligand>
        <name>Mg(2+)</name>
        <dbReference type="ChEBI" id="CHEBI:18420"/>
    </ligand>
</feature>
<comment type="cofactor">
    <cofactor evidence="15">
        <name>Mg(2+)</name>
        <dbReference type="ChEBI" id="CHEBI:18420"/>
    </cofactor>
    <text evidence="15">Mg(2+) is required for catalysis and for stabilizing the dimer.</text>
</comment>
<dbReference type="SUPFAM" id="SSF51604">
    <property type="entry name" value="Enolase C-terminal domain-like"/>
    <property type="match status" value="1"/>
</dbReference>
<dbReference type="PROSITE" id="PS00164">
    <property type="entry name" value="ENOLASE"/>
    <property type="match status" value="1"/>
</dbReference>
<dbReference type="InterPro" id="IPR020809">
    <property type="entry name" value="Enolase_CS"/>
</dbReference>
<dbReference type="CDD" id="cd03313">
    <property type="entry name" value="enolase"/>
    <property type="match status" value="1"/>
</dbReference>
<dbReference type="Gene3D" id="3.20.20.120">
    <property type="entry name" value="Enolase-like C-terminal domain"/>
    <property type="match status" value="1"/>
</dbReference>
<dbReference type="EMBL" id="CP017037">
    <property type="protein sequence ID" value="AOH39001.1"/>
    <property type="molecule type" value="Genomic_DNA"/>
</dbReference>
<keyword evidence="6 12" id="KW-0964">Secreted</keyword>
<feature type="binding site" evidence="12">
    <location>
        <position position="368"/>
    </location>
    <ligand>
        <name>(2R)-2-phosphoglycerate</name>
        <dbReference type="ChEBI" id="CHEBI:58289"/>
    </ligand>
</feature>
<comment type="subcellular location">
    <subcellularLocation>
        <location evidence="12">Cytoplasm</location>
    </subcellularLocation>
    <subcellularLocation>
        <location evidence="12">Secreted</location>
    </subcellularLocation>
    <subcellularLocation>
        <location evidence="12">Cell surface</location>
    </subcellularLocation>
    <text evidence="12">Fractions of enolase are present in both the cytoplasm and on the cell surface.</text>
</comment>
<sequence length="430" mass="46087">MAIITDVCAREILDSRGNPTIEVDLILEDGTFARAAVPSGASTGKYEATELRDGDISRYNGKGVLKAIQNVNNEIASHLIGMEATDQRGIDEMMIALDGTKNKSRLGANAILGVSLAVAQAAAQSSGLPLYQYLGGTNAHVLPLPMMNIMNGGAHADNNVDIQECMIMPVGADTFTEGLRMCAEVYHSLKNVLDSKGLSTAVGDEGGFAPDLPSNEAALEVICEAVEKIGYKLGTDIVLALDVAASELYKDDGKYHMTGDNKVRTSEEMVAYYEYLINNYPIVSIEDGLDEEDWEGWQKFTTVLGAKIQIVGDDLFVTNTERLAKGISAHVGNSILIKVNQIGTLTETFDAIALAHRAGYTAVVSHRSGETEDTTIADIAVAVNAGQIKTGAPARTERVAKYNQLLRIEEDLGNHAMFGSCKINKLVADK</sequence>
<evidence type="ECO:0000256" key="6">
    <source>
        <dbReference type="ARBA" id="ARBA00022525"/>
    </source>
</evidence>
<feature type="binding site" evidence="14">
    <location>
        <position position="155"/>
    </location>
    <ligand>
        <name>substrate</name>
    </ligand>
</feature>
<organism evidence="18 19">
    <name type="scientific">Dialister pneumosintes</name>
    <dbReference type="NCBI Taxonomy" id="39950"/>
    <lineage>
        <taxon>Bacteria</taxon>
        <taxon>Bacillati</taxon>
        <taxon>Bacillota</taxon>
        <taxon>Negativicutes</taxon>
        <taxon>Veillonellales</taxon>
        <taxon>Veillonellaceae</taxon>
        <taxon>Dialister</taxon>
    </lineage>
</organism>
<feature type="binding site" evidence="14">
    <location>
        <position position="164"/>
    </location>
    <ligand>
        <name>substrate</name>
    </ligand>
</feature>
<evidence type="ECO:0000313" key="18">
    <source>
        <dbReference type="EMBL" id="AOH39001.1"/>
    </source>
</evidence>
<dbReference type="SUPFAM" id="SSF54826">
    <property type="entry name" value="Enolase N-terminal domain-like"/>
    <property type="match status" value="1"/>
</dbReference>
<keyword evidence="7 12" id="KW-0479">Metal-binding</keyword>
<dbReference type="GO" id="GO:0000287">
    <property type="term" value="F:magnesium ion binding"/>
    <property type="evidence" value="ECO:0007669"/>
    <property type="project" value="UniProtKB-UniRule"/>
</dbReference>
<keyword evidence="8 12" id="KW-0460">Magnesium</keyword>
<feature type="binding site" evidence="14">
    <location>
        <position position="286"/>
    </location>
    <ligand>
        <name>substrate</name>
    </ligand>
</feature>
<dbReference type="InterPro" id="IPR020811">
    <property type="entry name" value="Enolase_N"/>
</dbReference>
<dbReference type="FunFam" id="3.20.20.120:FF:000001">
    <property type="entry name" value="Enolase"/>
    <property type="match status" value="1"/>
</dbReference>
<dbReference type="PANTHER" id="PTHR11902:SF1">
    <property type="entry name" value="ENOLASE"/>
    <property type="match status" value="1"/>
</dbReference>
<feature type="binding site" evidence="14">
    <location>
        <position position="313"/>
    </location>
    <ligand>
        <name>substrate</name>
    </ligand>
</feature>
<proteinExistence type="inferred from homology"/>
<feature type="domain" description="Enolase C-terminal TIM barrel" evidence="16">
    <location>
        <begin position="139"/>
        <end position="426"/>
    </location>
</feature>
<evidence type="ECO:0000256" key="14">
    <source>
        <dbReference type="PIRSR" id="PIRSR001400-2"/>
    </source>
</evidence>
<dbReference type="SFLD" id="SFLDF00002">
    <property type="entry name" value="enolase"/>
    <property type="match status" value="1"/>
</dbReference>
<evidence type="ECO:0000259" key="16">
    <source>
        <dbReference type="SMART" id="SM01192"/>
    </source>
</evidence>
<comment type="pathway">
    <text evidence="1 12">Carbohydrate degradation; glycolysis; pyruvate from D-glyceraldehyde 3-phosphate: step 4/5.</text>
</comment>
<evidence type="ECO:0000256" key="1">
    <source>
        <dbReference type="ARBA" id="ARBA00005031"/>
    </source>
</evidence>
<dbReference type="NCBIfam" id="TIGR01060">
    <property type="entry name" value="eno"/>
    <property type="match status" value="1"/>
</dbReference>
<evidence type="ECO:0000256" key="3">
    <source>
        <dbReference type="ARBA" id="ARBA00012058"/>
    </source>
</evidence>
<comment type="similarity">
    <text evidence="2 12">Belongs to the enolase family.</text>
</comment>
<dbReference type="PIRSF" id="PIRSF001400">
    <property type="entry name" value="Enolase"/>
    <property type="match status" value="1"/>
</dbReference>
<dbReference type="InterPro" id="IPR029017">
    <property type="entry name" value="Enolase-like_N"/>
</dbReference>
<feature type="binding site" evidence="12">
    <location>
        <position position="367"/>
    </location>
    <ligand>
        <name>(2R)-2-phosphoglycerate</name>
        <dbReference type="ChEBI" id="CHEBI:58289"/>
    </ligand>
</feature>
<feature type="binding site" evidence="12">
    <location>
        <position position="338"/>
    </location>
    <ligand>
        <name>(2R)-2-phosphoglycerate</name>
        <dbReference type="ChEBI" id="CHEBI:58289"/>
    </ligand>
</feature>
<evidence type="ECO:0000256" key="15">
    <source>
        <dbReference type="PIRSR" id="PIRSR001400-3"/>
    </source>
</evidence>
<dbReference type="SMART" id="SM01193">
    <property type="entry name" value="Enolase_N"/>
    <property type="match status" value="1"/>
</dbReference>
<comment type="catalytic activity">
    <reaction evidence="11">
        <text>(2R)-2-phosphoglycerate = phosphoenolpyruvate + H2O</text>
        <dbReference type="Rhea" id="RHEA:10164"/>
        <dbReference type="ChEBI" id="CHEBI:15377"/>
        <dbReference type="ChEBI" id="CHEBI:58289"/>
        <dbReference type="ChEBI" id="CHEBI:58702"/>
        <dbReference type="EC" id="4.2.1.11"/>
    </reaction>
    <physiologicalReaction direction="left-to-right" evidence="11">
        <dbReference type="Rhea" id="RHEA:10165"/>
    </physiologicalReaction>
</comment>
<dbReference type="Proteomes" id="UP000094757">
    <property type="component" value="Chromosome"/>
</dbReference>
<feature type="active site" description="Proton donor" evidence="12 13">
    <location>
        <position position="205"/>
    </location>
</feature>
<protein>
    <recommendedName>
        <fullName evidence="4 12">Enolase</fullName>
        <ecNumber evidence="3 12">4.2.1.11</ecNumber>
    </recommendedName>
    <alternativeName>
        <fullName evidence="12">2-phospho-D-glycerate hydro-lyase</fullName>
    </alternativeName>
    <alternativeName>
        <fullName evidence="12">2-phosphoglycerate dehydratase</fullName>
    </alternativeName>
</protein>
<dbReference type="Pfam" id="PF03952">
    <property type="entry name" value="Enolase_N"/>
    <property type="match status" value="1"/>
</dbReference>
<evidence type="ECO:0000313" key="19">
    <source>
        <dbReference type="Proteomes" id="UP000094757"/>
    </source>
</evidence>
<feature type="binding site" evidence="12 15">
    <location>
        <position position="313"/>
    </location>
    <ligand>
        <name>Mg(2+)</name>
        <dbReference type="ChEBI" id="CHEBI:18420"/>
    </ligand>
</feature>
<keyword evidence="10 12" id="KW-0456">Lyase</keyword>
<reference evidence="19" key="1">
    <citation type="submission" date="2016-08" db="EMBL/GenBank/DDBJ databases">
        <authorList>
            <person name="Holder M.E."/>
            <person name="Ajami N.J."/>
            <person name="Petrosino J.F."/>
        </authorList>
    </citation>
    <scope>NUCLEOTIDE SEQUENCE [LARGE SCALE GENOMIC DNA]</scope>
    <source>
        <strain evidence="19">F0677</strain>
    </source>
</reference>
<evidence type="ECO:0000256" key="2">
    <source>
        <dbReference type="ARBA" id="ARBA00009604"/>
    </source>
</evidence>
<dbReference type="InterPro" id="IPR036849">
    <property type="entry name" value="Enolase-like_C_sf"/>
</dbReference>
<dbReference type="SFLD" id="SFLDS00001">
    <property type="entry name" value="Enolase"/>
    <property type="match status" value="1"/>
</dbReference>
<dbReference type="GO" id="GO:0006096">
    <property type="term" value="P:glycolytic process"/>
    <property type="evidence" value="ECO:0007669"/>
    <property type="project" value="UniProtKB-UniRule"/>
</dbReference>
<keyword evidence="9 12" id="KW-0324">Glycolysis</keyword>
<feature type="active site" description="Proton acceptor" evidence="12 13">
    <location>
        <position position="338"/>
    </location>
</feature>
<dbReference type="GO" id="GO:0005576">
    <property type="term" value="C:extracellular region"/>
    <property type="evidence" value="ECO:0007669"/>
    <property type="project" value="UniProtKB-SubCell"/>
</dbReference>
<dbReference type="InterPro" id="IPR020810">
    <property type="entry name" value="Enolase_C"/>
</dbReference>
<evidence type="ECO:0000256" key="12">
    <source>
        <dbReference type="HAMAP-Rule" id="MF_00318"/>
    </source>
</evidence>
<dbReference type="GO" id="GO:0000015">
    <property type="term" value="C:phosphopyruvate hydratase complex"/>
    <property type="evidence" value="ECO:0007669"/>
    <property type="project" value="InterPro"/>
</dbReference>
<dbReference type="PANTHER" id="PTHR11902">
    <property type="entry name" value="ENOLASE"/>
    <property type="match status" value="1"/>
</dbReference>
<dbReference type="Pfam" id="PF00113">
    <property type="entry name" value="Enolase_C"/>
    <property type="match status" value="1"/>
</dbReference>
<dbReference type="RefSeq" id="WP_069176961.1">
    <property type="nucleotide sequence ID" value="NZ_CP017037.1"/>
</dbReference>
<dbReference type="SMART" id="SM01192">
    <property type="entry name" value="Enolase_C"/>
    <property type="match status" value="1"/>
</dbReference>
<keyword evidence="5 12" id="KW-0963">Cytoplasm</keyword>
<feature type="binding site" evidence="12">
    <location>
        <position position="389"/>
    </location>
    <ligand>
        <name>(2R)-2-phosphoglycerate</name>
        <dbReference type="ChEBI" id="CHEBI:58289"/>
    </ligand>
</feature>
<gene>
    <name evidence="12" type="primary">eno</name>
    <name evidence="18" type="ORF">BCB69_02830</name>
</gene>
<evidence type="ECO:0000256" key="4">
    <source>
        <dbReference type="ARBA" id="ARBA00017068"/>
    </source>
</evidence>
<comment type="cofactor">
    <cofactor evidence="12">
        <name>Mg(2+)</name>
        <dbReference type="ChEBI" id="CHEBI:18420"/>
    </cofactor>
    <text evidence="12">Binds a second Mg(2+) ion via substrate during catalysis.</text>
</comment>
<name>A0A1B3WDG3_9FIRM</name>
<evidence type="ECO:0000256" key="7">
    <source>
        <dbReference type="ARBA" id="ARBA00022723"/>
    </source>
</evidence>
<dbReference type="FunFam" id="3.30.390.10:FF:000001">
    <property type="entry name" value="Enolase"/>
    <property type="match status" value="1"/>
</dbReference>
<feature type="domain" description="Enolase N-terminal" evidence="17">
    <location>
        <begin position="4"/>
        <end position="134"/>
    </location>
</feature>
<dbReference type="SFLD" id="SFLDG00178">
    <property type="entry name" value="enolase"/>
    <property type="match status" value="1"/>
</dbReference>
<dbReference type="EC" id="4.2.1.11" evidence="3 12"/>
<dbReference type="UniPathway" id="UPA00109">
    <property type="reaction ID" value="UER00187"/>
</dbReference>
<accession>A0A1B3WDG3</accession>
<feature type="binding site" evidence="14">
    <location>
        <position position="389"/>
    </location>
    <ligand>
        <name>substrate</name>
    </ligand>
</feature>
<dbReference type="KEGG" id="dpn:BCB69_02830"/>
<dbReference type="InterPro" id="IPR000941">
    <property type="entry name" value="Enolase"/>
</dbReference>
<feature type="binding site" evidence="14">
    <location>
        <begin position="365"/>
        <end position="368"/>
    </location>
    <ligand>
        <name>substrate</name>
    </ligand>
</feature>
<dbReference type="AlphaFoldDB" id="A0A1B3WDG3"/>
<keyword evidence="18" id="KW-0670">Pyruvate</keyword>
<evidence type="ECO:0000256" key="8">
    <source>
        <dbReference type="ARBA" id="ARBA00022842"/>
    </source>
</evidence>
<feature type="binding site" evidence="12">
    <location>
        <position position="163"/>
    </location>
    <ligand>
        <name>(2R)-2-phosphoglycerate</name>
        <dbReference type="ChEBI" id="CHEBI:58289"/>
    </ligand>
</feature>
<evidence type="ECO:0000259" key="17">
    <source>
        <dbReference type="SMART" id="SM01193"/>
    </source>
</evidence>
<evidence type="ECO:0000256" key="10">
    <source>
        <dbReference type="ARBA" id="ARBA00023239"/>
    </source>
</evidence>
<dbReference type="HAMAP" id="MF_00318">
    <property type="entry name" value="Enolase"/>
    <property type="match status" value="1"/>
</dbReference>
<feature type="binding site" evidence="12 15">
    <location>
        <position position="242"/>
    </location>
    <ligand>
        <name>Mg(2+)</name>
        <dbReference type="ChEBI" id="CHEBI:18420"/>
    </ligand>
</feature>
<dbReference type="GO" id="GO:0009986">
    <property type="term" value="C:cell surface"/>
    <property type="evidence" value="ECO:0007669"/>
    <property type="project" value="UniProtKB-SubCell"/>
</dbReference>
<evidence type="ECO:0000256" key="11">
    <source>
        <dbReference type="ARBA" id="ARBA00048951"/>
    </source>
</evidence>
<dbReference type="PRINTS" id="PR00148">
    <property type="entry name" value="ENOLASE"/>
</dbReference>
<comment type="function">
    <text evidence="12">Catalyzes the reversible conversion of 2-phosphoglycerate (2-PG) into phosphoenolpyruvate (PEP). It is essential for the degradation of carbohydrates via glycolysis.</text>
</comment>
<dbReference type="Gene3D" id="3.30.390.10">
    <property type="entry name" value="Enolase-like, N-terminal domain"/>
    <property type="match status" value="1"/>
</dbReference>
<evidence type="ECO:0000256" key="13">
    <source>
        <dbReference type="PIRSR" id="PIRSR001400-1"/>
    </source>
</evidence>